<accession>A0A3M5EQ23</accession>
<organism evidence="4 5">
    <name type="scientific">Pseudomonas aeruginosa</name>
    <dbReference type="NCBI Taxonomy" id="287"/>
    <lineage>
        <taxon>Bacteria</taxon>
        <taxon>Pseudomonadati</taxon>
        <taxon>Pseudomonadota</taxon>
        <taxon>Gammaproteobacteria</taxon>
        <taxon>Pseudomonadales</taxon>
        <taxon>Pseudomonadaceae</taxon>
        <taxon>Pseudomonas</taxon>
    </lineage>
</organism>
<reference evidence="4 5" key="1">
    <citation type="submission" date="2018-08" db="EMBL/GenBank/DDBJ databases">
        <title>Recombination of ecologically and evolutionarily significant loci maintains genetic cohesion in the Pseudomonas syringae species complex.</title>
        <authorList>
            <person name="Dillon M."/>
            <person name="Thakur S."/>
            <person name="Almeida R.N.D."/>
            <person name="Weir B.S."/>
            <person name="Guttman D.S."/>
        </authorList>
    </citation>
    <scope>NUCLEOTIDE SEQUENCE [LARGE SCALE GENOMIC DNA]</scope>
    <source>
        <strain evidence="4 5">ICMP 7846</strain>
    </source>
</reference>
<evidence type="ECO:0000259" key="3">
    <source>
        <dbReference type="SMART" id="SM00833"/>
    </source>
</evidence>
<dbReference type="InterPro" id="IPR036627">
    <property type="entry name" value="CobW-likC_sf"/>
</dbReference>
<gene>
    <name evidence="4" type="ORF">ALP65_00599</name>
</gene>
<feature type="non-terminal residue" evidence="4">
    <location>
        <position position="1"/>
    </location>
</feature>
<dbReference type="Proteomes" id="UP000270834">
    <property type="component" value="Unassembled WGS sequence"/>
</dbReference>
<evidence type="ECO:0000313" key="5">
    <source>
        <dbReference type="Proteomes" id="UP000270834"/>
    </source>
</evidence>
<dbReference type="PANTHER" id="PTHR13748">
    <property type="entry name" value="COBW-RELATED"/>
    <property type="match status" value="1"/>
</dbReference>
<evidence type="ECO:0000256" key="2">
    <source>
        <dbReference type="ARBA" id="ARBA00023186"/>
    </source>
</evidence>
<evidence type="ECO:0000313" key="4">
    <source>
        <dbReference type="EMBL" id="RMS64502.1"/>
    </source>
</evidence>
<dbReference type="AlphaFoldDB" id="A0A3M5EQ23"/>
<dbReference type="SMART" id="SM00833">
    <property type="entry name" value="CobW_C"/>
    <property type="match status" value="1"/>
</dbReference>
<keyword evidence="1" id="KW-0547">Nucleotide-binding</keyword>
<protein>
    <recommendedName>
        <fullName evidence="3">CobW C-terminal domain-containing protein</fullName>
    </recommendedName>
</protein>
<dbReference type="PANTHER" id="PTHR13748:SF62">
    <property type="entry name" value="COBW DOMAIN-CONTAINING PROTEIN"/>
    <property type="match status" value="1"/>
</dbReference>
<dbReference type="InterPro" id="IPR051316">
    <property type="entry name" value="Zinc-reg_GTPase_activator"/>
</dbReference>
<dbReference type="GO" id="GO:0005737">
    <property type="term" value="C:cytoplasm"/>
    <property type="evidence" value="ECO:0007669"/>
    <property type="project" value="TreeGrafter"/>
</dbReference>
<dbReference type="InterPro" id="IPR011629">
    <property type="entry name" value="CobW-like_C"/>
</dbReference>
<feature type="domain" description="CobW C-terminal" evidence="3">
    <location>
        <begin position="81"/>
        <end position="175"/>
    </location>
</feature>
<dbReference type="Gene3D" id="3.40.50.300">
    <property type="entry name" value="P-loop containing nucleotide triphosphate hydrolases"/>
    <property type="match status" value="1"/>
</dbReference>
<dbReference type="EMBL" id="RBSQ01000126">
    <property type="protein sequence ID" value="RMS64502.1"/>
    <property type="molecule type" value="Genomic_DNA"/>
</dbReference>
<comment type="caution">
    <text evidence="4">The sequence shown here is derived from an EMBL/GenBank/DDBJ whole genome shotgun (WGS) entry which is preliminary data.</text>
</comment>
<dbReference type="GO" id="GO:0000166">
    <property type="term" value="F:nucleotide binding"/>
    <property type="evidence" value="ECO:0007669"/>
    <property type="project" value="UniProtKB-KW"/>
</dbReference>
<proteinExistence type="predicted"/>
<sequence>GFADRILVSKTDLVDAATFEALGQRLQRINRRALVHVVEHGRIDLAHLLDVRGFNLNADLGPGIGLRPLRAVAAKDSRDRIGTLVLRSDTPLDLERLSEFMDDLLQWHGNSLLRYKGVLNIADEPRRLVFQGVLRLYGFDWDSEWRDDEARESVIVFIGDNLPEDSIREGFERIVEGR</sequence>
<name>A0A3M5EQ23_PSEAI</name>
<dbReference type="Gene3D" id="3.30.1220.10">
    <property type="entry name" value="CobW-like, C-terminal domain"/>
    <property type="match status" value="1"/>
</dbReference>
<dbReference type="SUPFAM" id="SSF90002">
    <property type="entry name" value="Hypothetical protein YjiA, C-terminal domain"/>
    <property type="match status" value="1"/>
</dbReference>
<evidence type="ECO:0000256" key="1">
    <source>
        <dbReference type="ARBA" id="ARBA00022741"/>
    </source>
</evidence>
<keyword evidence="2" id="KW-0143">Chaperone</keyword>
<dbReference type="Pfam" id="PF07683">
    <property type="entry name" value="CobW_C"/>
    <property type="match status" value="1"/>
</dbReference>
<dbReference type="InterPro" id="IPR027417">
    <property type="entry name" value="P-loop_NTPase"/>
</dbReference>